<dbReference type="PANTHER" id="PTHR43197">
    <property type="entry name" value="UTP--GLUCOSE-1-PHOSPHATE URIDYLYLTRANSFERASE"/>
    <property type="match status" value="1"/>
</dbReference>
<dbReference type="InterPro" id="IPR010982">
    <property type="entry name" value="Lambda_DNA-bd_dom_sf"/>
</dbReference>
<evidence type="ECO:0000313" key="11">
    <source>
        <dbReference type="EMBL" id="AEB09978.1"/>
    </source>
</evidence>
<dbReference type="OrthoDB" id="9803306at2"/>
<dbReference type="STRING" id="880072.Desac_2149"/>
<keyword evidence="12" id="KW-1185">Reference proteome</keyword>
<dbReference type="Proteomes" id="UP000000483">
    <property type="component" value="Chromosome"/>
</dbReference>
<dbReference type="EMBL" id="CP002629">
    <property type="protein sequence ID" value="AEB09978.1"/>
    <property type="molecule type" value="Genomic_DNA"/>
</dbReference>
<sequence>MEKKPKLHFGHLMRQSREAAGISQRALAQQAGLDVSYINRLESGERRPRRGTLLKLASALRITGQELEAWLMAGDLAPTPLLASLRNQLGRTAVAAGPDVSGQTPEAETLSLWERLEASGLDEVSLRRLLHNLAASDESLQKQSAAMVAAAVNLAADYLAAPVHRAIIPAAGGQHRLLAMHVMQHLLLQMMGEAASAGVCQFMLILAPGTAETLYQPLQTALNLAVVPRFSLNFCVQEAPRGLGDAVLQAASWVGQEPFLVLLPDEMLDRRRPHDMPRELQHMSTAFRQLNQAPLIAVEPSSKARLPQGGVVRLGRLAIPPRIFQVEELVEKPATSNPIIDSPTSRSIVGRYFLPPQIFQTLEHLKGQGTPTLELTDALEYMRHQQTAVYAYELKTSRRDLGGVIERAEELIGEI</sequence>
<dbReference type="Pfam" id="PF13560">
    <property type="entry name" value="HTH_31"/>
    <property type="match status" value="1"/>
</dbReference>
<evidence type="ECO:0000256" key="2">
    <source>
        <dbReference type="ARBA" id="ARBA00012415"/>
    </source>
</evidence>
<evidence type="ECO:0000256" key="9">
    <source>
        <dbReference type="ARBA" id="ARBA00048128"/>
    </source>
</evidence>
<dbReference type="KEGG" id="dao:Desac_2149"/>
<dbReference type="InterPro" id="IPR029044">
    <property type="entry name" value="Nucleotide-diphossugar_trans"/>
</dbReference>
<dbReference type="GO" id="GO:0003677">
    <property type="term" value="F:DNA binding"/>
    <property type="evidence" value="ECO:0007669"/>
    <property type="project" value="InterPro"/>
</dbReference>
<reference evidence="12" key="2">
    <citation type="submission" date="2011-03" db="EMBL/GenBank/DDBJ databases">
        <title>The complete genome of Desulfobacca acetoxidans DSM 11109.</title>
        <authorList>
            <consortium name="US DOE Joint Genome Institute (JGI-PGF)"/>
            <person name="Lucas S."/>
            <person name="Copeland A."/>
            <person name="Lapidus A."/>
            <person name="Bruce D."/>
            <person name="Goodwin L."/>
            <person name="Pitluck S."/>
            <person name="Peters L."/>
            <person name="Kyrpides N."/>
            <person name="Mavromatis K."/>
            <person name="Ivanova N."/>
            <person name="Ovchinnikova G."/>
            <person name="Teshima H."/>
            <person name="Detter J.C."/>
            <person name="Han C."/>
            <person name="Land M."/>
            <person name="Hauser L."/>
            <person name="Markowitz V."/>
            <person name="Cheng J.-F."/>
            <person name="Hugenholtz P."/>
            <person name="Woyke T."/>
            <person name="Wu D."/>
            <person name="Spring S."/>
            <person name="Schueler E."/>
            <person name="Brambilla E."/>
            <person name="Klenk H.-P."/>
            <person name="Eisen J.A."/>
        </authorList>
    </citation>
    <scope>NUCLEOTIDE SEQUENCE [LARGE SCALE GENOMIC DNA]</scope>
    <source>
        <strain evidence="12">ATCC 700848 / DSM 11109 / ASRB2</strain>
    </source>
</reference>
<comment type="catalytic activity">
    <reaction evidence="9">
        <text>alpha-D-glucose 1-phosphate + UTP + H(+) = UDP-alpha-D-glucose + diphosphate</text>
        <dbReference type="Rhea" id="RHEA:19889"/>
        <dbReference type="ChEBI" id="CHEBI:15378"/>
        <dbReference type="ChEBI" id="CHEBI:33019"/>
        <dbReference type="ChEBI" id="CHEBI:46398"/>
        <dbReference type="ChEBI" id="CHEBI:58601"/>
        <dbReference type="ChEBI" id="CHEBI:58885"/>
        <dbReference type="EC" id="2.7.7.9"/>
    </reaction>
</comment>
<dbReference type="Gene3D" id="1.10.260.40">
    <property type="entry name" value="lambda repressor-like DNA-binding domains"/>
    <property type="match status" value="1"/>
</dbReference>
<dbReference type="GO" id="GO:0006011">
    <property type="term" value="P:UDP-alpha-D-glucose metabolic process"/>
    <property type="evidence" value="ECO:0007669"/>
    <property type="project" value="InterPro"/>
</dbReference>
<evidence type="ECO:0000256" key="7">
    <source>
        <dbReference type="ARBA" id="ARBA00031959"/>
    </source>
</evidence>
<accession>F2NDB2</accession>
<dbReference type="Pfam" id="PF00483">
    <property type="entry name" value="NTP_transferase"/>
    <property type="match status" value="1"/>
</dbReference>
<comment type="similarity">
    <text evidence="1">Belongs to the UDPGP type 2 family.</text>
</comment>
<dbReference type="HOGENOM" id="CLU_661784_0_0_7"/>
<dbReference type="PANTHER" id="PTHR43197:SF1">
    <property type="entry name" value="UTP--GLUCOSE-1-PHOSPHATE URIDYLYLTRANSFERASE"/>
    <property type="match status" value="1"/>
</dbReference>
<evidence type="ECO:0000256" key="6">
    <source>
        <dbReference type="ARBA" id="ARBA00031455"/>
    </source>
</evidence>
<dbReference type="InterPro" id="IPR005835">
    <property type="entry name" value="NTP_transferase_dom"/>
</dbReference>
<evidence type="ECO:0000259" key="10">
    <source>
        <dbReference type="PROSITE" id="PS50943"/>
    </source>
</evidence>
<evidence type="ECO:0000313" key="12">
    <source>
        <dbReference type="Proteomes" id="UP000000483"/>
    </source>
</evidence>
<reference evidence="11 12" key="1">
    <citation type="journal article" date="2011" name="Stand. Genomic Sci.">
        <title>Complete genome sequence of the acetate-degrading sulfate reducer Desulfobacca acetoxidans type strain (ASRB2).</title>
        <authorList>
            <person name="Goker M."/>
            <person name="Teshima H."/>
            <person name="Lapidus A."/>
            <person name="Nolan M."/>
            <person name="Lucas S."/>
            <person name="Hammon N."/>
            <person name="Deshpande S."/>
            <person name="Cheng J.F."/>
            <person name="Tapia R."/>
            <person name="Han C."/>
            <person name="Goodwin L."/>
            <person name="Pitluck S."/>
            <person name="Huntemann M."/>
            <person name="Liolios K."/>
            <person name="Ivanova N."/>
            <person name="Pagani I."/>
            <person name="Mavromatis K."/>
            <person name="Ovchinikova G."/>
            <person name="Pati A."/>
            <person name="Chen A."/>
            <person name="Palaniappan K."/>
            <person name="Land M."/>
            <person name="Hauser L."/>
            <person name="Brambilla E.M."/>
            <person name="Rohde M."/>
            <person name="Spring S."/>
            <person name="Detter J.C."/>
            <person name="Woyke T."/>
            <person name="Bristow J."/>
            <person name="Eisen J.A."/>
            <person name="Markowitz V."/>
            <person name="Hugenholtz P."/>
            <person name="Kyrpides N.C."/>
            <person name="Klenk H.P."/>
        </authorList>
    </citation>
    <scope>NUCLEOTIDE SEQUENCE [LARGE SCALE GENOMIC DNA]</scope>
    <source>
        <strain evidence="12">ATCC 700848 / DSM 11109 / ASRB2</strain>
    </source>
</reference>
<dbReference type="InterPro" id="IPR005771">
    <property type="entry name" value="GalU_uridylyltTrfase_bac/arc"/>
</dbReference>
<feature type="domain" description="HTH cro/C1-type" evidence="10">
    <location>
        <begin position="13"/>
        <end position="67"/>
    </location>
</feature>
<keyword evidence="5" id="KW-0548">Nucleotidyltransferase</keyword>
<dbReference type="CDD" id="cd00093">
    <property type="entry name" value="HTH_XRE"/>
    <property type="match status" value="1"/>
</dbReference>
<evidence type="ECO:0000256" key="1">
    <source>
        <dbReference type="ARBA" id="ARBA00006890"/>
    </source>
</evidence>
<evidence type="ECO:0000256" key="8">
    <source>
        <dbReference type="ARBA" id="ARBA00032341"/>
    </source>
</evidence>
<evidence type="ECO:0000256" key="3">
    <source>
        <dbReference type="ARBA" id="ARBA00019048"/>
    </source>
</evidence>
<proteinExistence type="inferred from homology"/>
<dbReference type="InterPro" id="IPR001387">
    <property type="entry name" value="Cro/C1-type_HTH"/>
</dbReference>
<organism evidence="11 12">
    <name type="scientific">Desulfobacca acetoxidans (strain ATCC 700848 / DSM 11109 / ASRB2)</name>
    <dbReference type="NCBI Taxonomy" id="880072"/>
    <lineage>
        <taxon>Bacteria</taxon>
        <taxon>Pseudomonadati</taxon>
        <taxon>Thermodesulfobacteriota</taxon>
        <taxon>Desulfobaccia</taxon>
        <taxon>Desulfobaccales</taxon>
        <taxon>Desulfobaccaceae</taxon>
        <taxon>Desulfobacca</taxon>
    </lineage>
</organism>
<name>F2NDB2_DESAR</name>
<dbReference type="GO" id="GO:0003983">
    <property type="term" value="F:UTP:glucose-1-phosphate uridylyltransferase activity"/>
    <property type="evidence" value="ECO:0007669"/>
    <property type="project" value="UniProtKB-EC"/>
</dbReference>
<dbReference type="EC" id="2.7.7.9" evidence="2"/>
<dbReference type="AlphaFoldDB" id="F2NDB2"/>
<evidence type="ECO:0000256" key="4">
    <source>
        <dbReference type="ARBA" id="ARBA00022679"/>
    </source>
</evidence>
<dbReference type="RefSeq" id="WP_013707087.1">
    <property type="nucleotide sequence ID" value="NC_015388.1"/>
</dbReference>
<keyword evidence="4" id="KW-0808">Transferase</keyword>
<dbReference type="Gene3D" id="3.90.550.10">
    <property type="entry name" value="Spore Coat Polysaccharide Biosynthesis Protein SpsA, Chain A"/>
    <property type="match status" value="1"/>
</dbReference>
<evidence type="ECO:0000256" key="5">
    <source>
        <dbReference type="ARBA" id="ARBA00022695"/>
    </source>
</evidence>
<gene>
    <name evidence="11" type="ordered locus">Desac_2149</name>
</gene>
<dbReference type="SUPFAM" id="SSF47413">
    <property type="entry name" value="lambda repressor-like DNA-binding domains"/>
    <property type="match status" value="1"/>
</dbReference>
<dbReference type="SUPFAM" id="SSF53448">
    <property type="entry name" value="Nucleotide-diphospho-sugar transferases"/>
    <property type="match status" value="1"/>
</dbReference>
<dbReference type="eggNOG" id="COG1210">
    <property type="taxonomic scope" value="Bacteria"/>
</dbReference>
<dbReference type="eggNOG" id="COG1396">
    <property type="taxonomic scope" value="Bacteria"/>
</dbReference>
<dbReference type="PROSITE" id="PS50943">
    <property type="entry name" value="HTH_CROC1"/>
    <property type="match status" value="1"/>
</dbReference>
<protein>
    <recommendedName>
        <fullName evidence="3">UTP--glucose-1-phosphate uridylyltransferase</fullName>
        <ecNumber evidence="2">2.7.7.9</ecNumber>
    </recommendedName>
    <alternativeName>
        <fullName evidence="6">Alpha-D-glucosyl-1-phosphate uridylyltransferase</fullName>
    </alternativeName>
    <alternativeName>
        <fullName evidence="7">UDP-glucose pyrophosphorylase</fullName>
    </alternativeName>
    <alternativeName>
        <fullName evidence="8">Uridine diphosphoglucose pyrophosphorylase</fullName>
    </alternativeName>
</protein>
<dbReference type="SMART" id="SM00530">
    <property type="entry name" value="HTH_XRE"/>
    <property type="match status" value="1"/>
</dbReference>